<organism evidence="2 3">
    <name type="scientific">Oopsacas minuta</name>
    <dbReference type="NCBI Taxonomy" id="111878"/>
    <lineage>
        <taxon>Eukaryota</taxon>
        <taxon>Metazoa</taxon>
        <taxon>Porifera</taxon>
        <taxon>Hexactinellida</taxon>
        <taxon>Hexasterophora</taxon>
        <taxon>Lyssacinosida</taxon>
        <taxon>Leucopsacidae</taxon>
        <taxon>Oopsacas</taxon>
    </lineage>
</organism>
<dbReference type="PROSITE" id="PS50848">
    <property type="entry name" value="START"/>
    <property type="match status" value="1"/>
</dbReference>
<dbReference type="Pfam" id="PF01852">
    <property type="entry name" value="START"/>
    <property type="match status" value="1"/>
</dbReference>
<accession>A0AAV7K2I1</accession>
<dbReference type="SUPFAM" id="SSF55961">
    <property type="entry name" value="Bet v1-like"/>
    <property type="match status" value="1"/>
</dbReference>
<reference evidence="2 3" key="1">
    <citation type="journal article" date="2023" name="BMC Biol.">
        <title>The compact genome of the sponge Oopsacas minuta (Hexactinellida) is lacking key metazoan core genes.</title>
        <authorList>
            <person name="Santini S."/>
            <person name="Schenkelaars Q."/>
            <person name="Jourda C."/>
            <person name="Duchesne M."/>
            <person name="Belahbib H."/>
            <person name="Rocher C."/>
            <person name="Selva M."/>
            <person name="Riesgo A."/>
            <person name="Vervoort M."/>
            <person name="Leys S.P."/>
            <person name="Kodjabachian L."/>
            <person name="Le Bivic A."/>
            <person name="Borchiellini C."/>
            <person name="Claverie J.M."/>
            <person name="Renard E."/>
        </authorList>
    </citation>
    <scope>NUCLEOTIDE SEQUENCE [LARGE SCALE GENOMIC DNA]</scope>
    <source>
        <strain evidence="2">SPO-2</strain>
    </source>
</reference>
<dbReference type="Gene3D" id="3.30.530.20">
    <property type="match status" value="1"/>
</dbReference>
<dbReference type="PANTHER" id="PTHR19308">
    <property type="entry name" value="PHOSPHATIDYLCHOLINE TRANSFER PROTEIN"/>
    <property type="match status" value="1"/>
</dbReference>
<sequence length="272" mass="31304">MAQLHLGQSVAPNKPQDFEYFRSLCEEEEGWYLSYDNDVTVHGRDFPGSNSKCIRVRGRIRGVNTDTMFDFMCDEEYRASWDTLNMNSFNICQLDKHTNIGYYCIKSPFPLQNRDVVFQRSWGKIPNGYVIMNHSVELPTHPPIHGIVRATSLITGYYVVDTDDGCLFTYLSHADAKVALPFWFCNKIGVYVAPGFFRKVSTAAMGYADWKLVHRPDHKPWRFEEQRMLHEYADPDMLEEWGFPPAPSCLIETDGSDSDSFHSLEDEIVTAN</sequence>
<gene>
    <name evidence="2" type="ORF">LOD99_2803</name>
</gene>
<dbReference type="Proteomes" id="UP001165289">
    <property type="component" value="Unassembled WGS sequence"/>
</dbReference>
<comment type="caution">
    <text evidence="2">The sequence shown here is derived from an EMBL/GenBank/DDBJ whole genome shotgun (WGS) entry which is preliminary data.</text>
</comment>
<proteinExistence type="predicted"/>
<dbReference type="EMBL" id="JAKMXF010000221">
    <property type="protein sequence ID" value="KAI6654924.1"/>
    <property type="molecule type" value="Genomic_DNA"/>
</dbReference>
<dbReference type="GO" id="GO:0008289">
    <property type="term" value="F:lipid binding"/>
    <property type="evidence" value="ECO:0007669"/>
    <property type="project" value="InterPro"/>
</dbReference>
<dbReference type="InterPro" id="IPR051213">
    <property type="entry name" value="START_lipid_transfer"/>
</dbReference>
<dbReference type="SMART" id="SM00234">
    <property type="entry name" value="START"/>
    <property type="match status" value="1"/>
</dbReference>
<evidence type="ECO:0000259" key="1">
    <source>
        <dbReference type="PROSITE" id="PS50848"/>
    </source>
</evidence>
<dbReference type="InterPro" id="IPR023393">
    <property type="entry name" value="START-like_dom_sf"/>
</dbReference>
<feature type="domain" description="START" evidence="1">
    <location>
        <begin position="19"/>
        <end position="209"/>
    </location>
</feature>
<dbReference type="AlphaFoldDB" id="A0AAV7K2I1"/>
<protein>
    <submittedName>
        <fullName evidence="2">PCTP-like protein</fullName>
    </submittedName>
</protein>
<dbReference type="InterPro" id="IPR002913">
    <property type="entry name" value="START_lipid-bd_dom"/>
</dbReference>
<evidence type="ECO:0000313" key="3">
    <source>
        <dbReference type="Proteomes" id="UP001165289"/>
    </source>
</evidence>
<name>A0AAV7K2I1_9METZ</name>
<dbReference type="GO" id="GO:0005737">
    <property type="term" value="C:cytoplasm"/>
    <property type="evidence" value="ECO:0007669"/>
    <property type="project" value="UniProtKB-ARBA"/>
</dbReference>
<keyword evidence="3" id="KW-1185">Reference proteome</keyword>
<dbReference type="PANTHER" id="PTHR19308:SF14">
    <property type="entry name" value="START DOMAIN-CONTAINING PROTEIN"/>
    <property type="match status" value="1"/>
</dbReference>
<evidence type="ECO:0000313" key="2">
    <source>
        <dbReference type="EMBL" id="KAI6654924.1"/>
    </source>
</evidence>